<dbReference type="RefSeq" id="WP_012225464.1">
    <property type="nucleotide sequence ID" value="NZ_HG422565.1"/>
</dbReference>
<reference evidence="1 2" key="1">
    <citation type="journal article" date="2013" name="ISME J.">
        <title>Metabolic model for the filamentous 'Candidatus Microthrix parvicella' based on genomic and metagenomic analyses.</title>
        <authorList>
            <person name="Jon McIlroy S."/>
            <person name="Kristiansen R."/>
            <person name="Albertsen M."/>
            <person name="Michael Karst S."/>
            <person name="Rossetti S."/>
            <person name="Lund Nielsen J."/>
            <person name="Tandoi V."/>
            <person name="James Seviour R."/>
            <person name="Nielsen P.H."/>
        </authorList>
    </citation>
    <scope>NUCLEOTIDE SEQUENCE [LARGE SCALE GENOMIC DNA]</scope>
    <source>
        <strain evidence="1 2">RN1</strain>
    </source>
</reference>
<sequence length="113" mass="12689">MSRNYQPGVATKVTSARELLECLGGVDPGLDDGTPAQAPVHRTFDGSEAEVQFLIDNYKREFPDTHRSGAGLRIIATAPRFPDITRDDWDELFTDLEPPTEDDVPWKFPTRSR</sequence>
<evidence type="ECO:0000313" key="2">
    <source>
        <dbReference type="Proteomes" id="UP000018291"/>
    </source>
</evidence>
<dbReference type="EMBL" id="CANL01000012">
    <property type="protein sequence ID" value="CCM63194.1"/>
    <property type="molecule type" value="Genomic_DNA"/>
</dbReference>
<organism evidence="1 2">
    <name type="scientific">Candidatus Neomicrothrix parvicella RN1</name>
    <dbReference type="NCBI Taxonomy" id="1229780"/>
    <lineage>
        <taxon>Bacteria</taxon>
        <taxon>Bacillati</taxon>
        <taxon>Actinomycetota</taxon>
        <taxon>Acidimicrobiia</taxon>
        <taxon>Acidimicrobiales</taxon>
        <taxon>Microthrixaceae</taxon>
        <taxon>Candidatus Neomicrothrix</taxon>
    </lineage>
</organism>
<accession>R4YXM6</accession>
<protein>
    <submittedName>
        <fullName evidence="1">Uncharacterized protein</fullName>
    </submittedName>
</protein>
<proteinExistence type="predicted"/>
<dbReference type="AlphaFoldDB" id="R4YXM6"/>
<dbReference type="HOGENOM" id="CLU_2128929_0_0_11"/>
<evidence type="ECO:0000313" key="1">
    <source>
        <dbReference type="EMBL" id="CCM63194.1"/>
    </source>
</evidence>
<keyword evidence="2" id="KW-1185">Reference proteome</keyword>
<dbReference type="STRING" id="1229780.BN381_20018"/>
<name>R4YXM6_9ACTN</name>
<dbReference type="Proteomes" id="UP000018291">
    <property type="component" value="Unassembled WGS sequence"/>
</dbReference>
<comment type="caution">
    <text evidence="1">The sequence shown here is derived from an EMBL/GenBank/DDBJ whole genome shotgun (WGS) entry which is preliminary data.</text>
</comment>
<gene>
    <name evidence="1" type="ORF">BN381_20018</name>
</gene>
<dbReference type="OrthoDB" id="129343at2"/>